<dbReference type="Proteomes" id="UP000191612">
    <property type="component" value="Unassembled WGS sequence"/>
</dbReference>
<accession>A0A1V6QMB5</accession>
<gene>
    <name evidence="1" type="ORF">PENSOL_c058G08467</name>
</gene>
<organism evidence="1 2">
    <name type="scientific">Penicillium solitum</name>
    <dbReference type="NCBI Taxonomy" id="60172"/>
    <lineage>
        <taxon>Eukaryota</taxon>
        <taxon>Fungi</taxon>
        <taxon>Dikarya</taxon>
        <taxon>Ascomycota</taxon>
        <taxon>Pezizomycotina</taxon>
        <taxon>Eurotiomycetes</taxon>
        <taxon>Eurotiomycetidae</taxon>
        <taxon>Eurotiales</taxon>
        <taxon>Aspergillaceae</taxon>
        <taxon>Penicillium</taxon>
    </lineage>
</organism>
<name>A0A1V6QMB5_9EURO</name>
<protein>
    <submittedName>
        <fullName evidence="1">Uncharacterized protein</fullName>
    </submittedName>
</protein>
<evidence type="ECO:0000313" key="1">
    <source>
        <dbReference type="EMBL" id="OQD90325.1"/>
    </source>
</evidence>
<sequence length="300" mass="33106">MKFPTHGISINIYGRGDAKLGDGPSHMGIAIYKHGSSTCEMHHIRNPTDEDFVYDPRPQPLEDPVLKGRCELASLSSEQSEQAASLLSAFGNDEFNIPEFGVGNCQDWVAGAVGMLERASVVSSGEGSFWKNMINRSSEEMKNECLRAGKTWIDGPESTYEGEPDAKFVDKEQDTVKPVGNHDAPPVTGGTGLCMRLDRGSQASVGPYVRSPWPCSWTVLGPTHEEAVFVKPESRPRKVTGWKGIRLFLAHKAVIFGVNFTGLPIWEKLLRTRYTYVPPERGGAVRYFRAERSSFVLTAL</sequence>
<proteinExistence type="predicted"/>
<reference evidence="2" key="1">
    <citation type="journal article" date="2017" name="Nat. Microbiol.">
        <title>Global analysis of biosynthetic gene clusters reveals vast potential of secondary metabolite production in Penicillium species.</title>
        <authorList>
            <person name="Nielsen J.C."/>
            <person name="Grijseels S."/>
            <person name="Prigent S."/>
            <person name="Ji B."/>
            <person name="Dainat J."/>
            <person name="Nielsen K.F."/>
            <person name="Frisvad J.C."/>
            <person name="Workman M."/>
            <person name="Nielsen J."/>
        </authorList>
    </citation>
    <scope>NUCLEOTIDE SEQUENCE [LARGE SCALE GENOMIC DNA]</scope>
    <source>
        <strain evidence="2">IBT 29525</strain>
    </source>
</reference>
<dbReference type="EMBL" id="MDYO01000058">
    <property type="protein sequence ID" value="OQD90325.1"/>
    <property type="molecule type" value="Genomic_DNA"/>
</dbReference>
<evidence type="ECO:0000313" key="2">
    <source>
        <dbReference type="Proteomes" id="UP000191612"/>
    </source>
</evidence>
<comment type="caution">
    <text evidence="1">The sequence shown here is derived from an EMBL/GenBank/DDBJ whole genome shotgun (WGS) entry which is preliminary data.</text>
</comment>
<keyword evidence="2" id="KW-1185">Reference proteome</keyword>
<dbReference type="AlphaFoldDB" id="A0A1V6QMB5"/>